<evidence type="ECO:0000313" key="3">
    <source>
        <dbReference type="Proteomes" id="UP000006028"/>
    </source>
</evidence>
<organism evidence="2 3">
    <name type="scientific">Faecalibacterium cf. prausnitzii KLE1255</name>
    <dbReference type="NCBI Taxonomy" id="748224"/>
    <lineage>
        <taxon>Bacteria</taxon>
        <taxon>Bacillati</taxon>
        <taxon>Bacillota</taxon>
        <taxon>Clostridia</taxon>
        <taxon>Eubacteriales</taxon>
        <taxon>Oscillospiraceae</taxon>
        <taxon>Faecalibacterium</taxon>
    </lineage>
</organism>
<comment type="caution">
    <text evidence="2">The sequence shown here is derived from an EMBL/GenBank/DDBJ whole genome shotgun (WGS) entry which is preliminary data.</text>
</comment>
<proteinExistence type="predicted"/>
<dbReference type="Proteomes" id="UP000006028">
    <property type="component" value="Unassembled WGS sequence"/>
</dbReference>
<reference evidence="2 3" key="1">
    <citation type="submission" date="2010-08" db="EMBL/GenBank/DDBJ databases">
        <authorList>
            <person name="Weinstock G."/>
            <person name="Sodergren E."/>
            <person name="Clifton S."/>
            <person name="Fulton L."/>
            <person name="Fulton B."/>
            <person name="Courtney L."/>
            <person name="Fronick C."/>
            <person name="Harrison M."/>
            <person name="Strong C."/>
            <person name="Farmer C."/>
            <person name="Delahaunty K."/>
            <person name="Markovic C."/>
            <person name="Hall O."/>
            <person name="Minx P."/>
            <person name="Tomlinson C."/>
            <person name="Mitreva M."/>
            <person name="Hou S."/>
            <person name="Chen J."/>
            <person name="Wollam A."/>
            <person name="Pepin K.H."/>
            <person name="Johnson M."/>
            <person name="Bhonagiri V."/>
            <person name="Zhang X."/>
            <person name="Suruliraj S."/>
            <person name="Warren W."/>
            <person name="Chinwalla A."/>
            <person name="Mardis E.R."/>
            <person name="Wilson R.K."/>
        </authorList>
    </citation>
    <scope>NUCLEOTIDE SEQUENCE [LARGE SCALE GENOMIC DNA]</scope>
    <source>
        <strain evidence="2 3">KLE1255</strain>
    </source>
</reference>
<feature type="region of interest" description="Disordered" evidence="1">
    <location>
        <begin position="1"/>
        <end position="20"/>
    </location>
</feature>
<dbReference type="STRING" id="748224.HMPREF9436_02045"/>
<dbReference type="BioCyc" id="FCF748224-HMP:GTSS-1151-MONOMER"/>
<accession>E2ZK43</accession>
<dbReference type="EMBL" id="AECU01000169">
    <property type="protein sequence ID" value="EFQ06458.1"/>
    <property type="molecule type" value="Genomic_DNA"/>
</dbReference>
<evidence type="ECO:0000313" key="2">
    <source>
        <dbReference type="EMBL" id="EFQ06458.1"/>
    </source>
</evidence>
<name>E2ZK43_9FIRM</name>
<gene>
    <name evidence="2" type="ORF">HMPREF9436_02045</name>
</gene>
<protein>
    <submittedName>
        <fullName evidence="2">Uncharacterized protein</fullName>
    </submittedName>
</protein>
<dbReference type="AlphaFoldDB" id="E2ZK43"/>
<sequence length="48" mass="5397">MPNKRKRAGQTKGPFDSPLACSARSSEQTFIVFMIMRSAQDVKLLLKI</sequence>
<evidence type="ECO:0000256" key="1">
    <source>
        <dbReference type="SAM" id="MobiDB-lite"/>
    </source>
</evidence>
<dbReference type="HOGENOM" id="CLU_3153014_0_0_9"/>